<proteinExistence type="predicted"/>
<name>A0AAE1BB45_9GAST</name>
<sequence length="72" mass="8500">MCSRDKFREREDLENRNIESFKNYIVVNNVNQKGQPFFELQGPETKGTKNYSMKQHVLIKYAQGKEQSSQIT</sequence>
<accession>A0AAE1BB45</accession>
<protein>
    <submittedName>
        <fullName evidence="1">Uncharacterized protein</fullName>
    </submittedName>
</protein>
<dbReference type="Proteomes" id="UP001283361">
    <property type="component" value="Unassembled WGS sequence"/>
</dbReference>
<evidence type="ECO:0000313" key="1">
    <source>
        <dbReference type="EMBL" id="KAK3802850.1"/>
    </source>
</evidence>
<gene>
    <name evidence="1" type="ORF">RRG08_027839</name>
</gene>
<keyword evidence="2" id="KW-1185">Reference proteome</keyword>
<reference evidence="1" key="1">
    <citation type="journal article" date="2023" name="G3 (Bethesda)">
        <title>A reference genome for the long-term kleptoplast-retaining sea slug Elysia crispata morphotype clarki.</title>
        <authorList>
            <person name="Eastman K.E."/>
            <person name="Pendleton A.L."/>
            <person name="Shaikh M.A."/>
            <person name="Suttiyut T."/>
            <person name="Ogas R."/>
            <person name="Tomko P."/>
            <person name="Gavelis G."/>
            <person name="Widhalm J.R."/>
            <person name="Wisecaver J.H."/>
        </authorList>
    </citation>
    <scope>NUCLEOTIDE SEQUENCE</scope>
    <source>
        <strain evidence="1">ECLA1</strain>
    </source>
</reference>
<dbReference type="EMBL" id="JAWDGP010000209">
    <property type="protein sequence ID" value="KAK3802850.1"/>
    <property type="molecule type" value="Genomic_DNA"/>
</dbReference>
<comment type="caution">
    <text evidence="1">The sequence shown here is derived from an EMBL/GenBank/DDBJ whole genome shotgun (WGS) entry which is preliminary data.</text>
</comment>
<evidence type="ECO:0000313" key="2">
    <source>
        <dbReference type="Proteomes" id="UP001283361"/>
    </source>
</evidence>
<dbReference type="AlphaFoldDB" id="A0AAE1BB45"/>
<organism evidence="1 2">
    <name type="scientific">Elysia crispata</name>
    <name type="common">lettuce slug</name>
    <dbReference type="NCBI Taxonomy" id="231223"/>
    <lineage>
        <taxon>Eukaryota</taxon>
        <taxon>Metazoa</taxon>
        <taxon>Spiralia</taxon>
        <taxon>Lophotrochozoa</taxon>
        <taxon>Mollusca</taxon>
        <taxon>Gastropoda</taxon>
        <taxon>Heterobranchia</taxon>
        <taxon>Euthyneura</taxon>
        <taxon>Panpulmonata</taxon>
        <taxon>Sacoglossa</taxon>
        <taxon>Placobranchoidea</taxon>
        <taxon>Plakobranchidae</taxon>
        <taxon>Elysia</taxon>
    </lineage>
</organism>